<dbReference type="AlphaFoldDB" id="A0ABC9TTD7"/>
<evidence type="ECO:0000313" key="4">
    <source>
        <dbReference type="EMBL" id="ERI74414.1"/>
    </source>
</evidence>
<sequence length="125" mass="14500">MPAVWQKKEVKMEDKKNMTPEEMDNQEEMTVTLTLDDGKELECVVLTIFPAGDKEYIALLPMEDANDESDEGEVYLYRYSEDENGQPNLENIEDDDEYEIVADAFDELLDEQEYDEVVGEDELDD</sequence>
<evidence type="ECO:0000256" key="2">
    <source>
        <dbReference type="HAMAP-Rule" id="MF_01448"/>
    </source>
</evidence>
<evidence type="ECO:0000256" key="1">
    <source>
        <dbReference type="ARBA" id="ARBA00008439"/>
    </source>
</evidence>
<dbReference type="Pfam" id="PF06949">
    <property type="entry name" value="DUF1292"/>
    <property type="match status" value="1"/>
</dbReference>
<feature type="region of interest" description="Disordered" evidence="3">
    <location>
        <begin position="1"/>
        <end position="28"/>
    </location>
</feature>
<feature type="compositionally biased region" description="Basic and acidic residues" evidence="3">
    <location>
        <begin position="1"/>
        <end position="19"/>
    </location>
</feature>
<dbReference type="Proteomes" id="UP000016491">
    <property type="component" value="Unassembled WGS sequence"/>
</dbReference>
<comment type="similarity">
    <text evidence="1 2">Belongs to the UPF0473 family.</text>
</comment>
<gene>
    <name evidence="4" type="ORF">CLOSYM_04031</name>
</gene>
<dbReference type="PANTHER" id="PTHR40066:SF1">
    <property type="entry name" value="UPF0473 PROTEIN CBO2561_CLC_2432"/>
    <property type="match status" value="1"/>
</dbReference>
<organism evidence="4 5">
    <name type="scientific">[Clostridium] symbiosum ATCC 14940</name>
    <dbReference type="NCBI Taxonomy" id="411472"/>
    <lineage>
        <taxon>Bacteria</taxon>
        <taxon>Bacillati</taxon>
        <taxon>Bacillota</taxon>
        <taxon>Clostridia</taxon>
        <taxon>Lachnospirales</taxon>
        <taxon>Lachnospiraceae</taxon>
        <taxon>Otoolea</taxon>
    </lineage>
</organism>
<accession>A0ABC9TTD7</accession>
<dbReference type="InterPro" id="IPR009711">
    <property type="entry name" value="UPF0473"/>
</dbReference>
<protein>
    <recommendedName>
        <fullName evidence="2">UPF0473 protein CLOSYM_04031</fullName>
    </recommendedName>
</protein>
<dbReference type="HAMAP" id="MF_01448">
    <property type="entry name" value="UPF0473"/>
    <property type="match status" value="1"/>
</dbReference>
<dbReference type="PANTHER" id="PTHR40066">
    <property type="entry name" value="UPF0473 PROTEIN CBO2561/CLC_2432"/>
    <property type="match status" value="1"/>
</dbReference>
<comment type="caution">
    <text evidence="4">The sequence shown here is derived from an EMBL/GenBank/DDBJ whole genome shotgun (WGS) entry which is preliminary data.</text>
</comment>
<evidence type="ECO:0000256" key="3">
    <source>
        <dbReference type="SAM" id="MobiDB-lite"/>
    </source>
</evidence>
<evidence type="ECO:0000313" key="5">
    <source>
        <dbReference type="Proteomes" id="UP000016491"/>
    </source>
</evidence>
<name>A0ABC9TTD7_CLOSY</name>
<proteinExistence type="inferred from homology"/>
<reference evidence="4 5" key="1">
    <citation type="submission" date="2013-07" db="EMBL/GenBank/DDBJ databases">
        <authorList>
            <person name="Weinstock G."/>
            <person name="Sodergren E."/>
            <person name="Wylie T."/>
            <person name="Fulton L."/>
            <person name="Fulton R."/>
            <person name="Fronick C."/>
            <person name="O'Laughlin M."/>
            <person name="Godfrey J."/>
            <person name="Miner T."/>
            <person name="Herter B."/>
            <person name="Appelbaum E."/>
            <person name="Cordes M."/>
            <person name="Lek S."/>
            <person name="Wollam A."/>
            <person name="Pepin K.H."/>
            <person name="Palsikar V.B."/>
            <person name="Mitreva M."/>
            <person name="Wilson R.K."/>
        </authorList>
    </citation>
    <scope>NUCLEOTIDE SEQUENCE [LARGE SCALE GENOMIC DNA]</scope>
    <source>
        <strain evidence="4 5">ATCC 14940</strain>
    </source>
</reference>
<dbReference type="EMBL" id="AWSU01000328">
    <property type="protein sequence ID" value="ERI74414.1"/>
    <property type="molecule type" value="Genomic_DNA"/>
</dbReference>